<sequence>MVPGLVLRSLHNGRNGGLVFKRLYSWTEQSFPKITTHYTVHPREKDARWEGVDMERAVDEVDVVIVGGGPADSSLWKFLLIGIWNRRSINVVYVGVAWVLSHPTELSHPTFFSRGSPLRSWTQGLDQADHEEFVLPHHGPGNNVHPPNFEQNVPQNVLGAPNVHPLIHVGNFRERDPPIFRGLPHEDVVDWIHQFQRVSAFNQWGPVQQLRHIEFSLEGVAATWLSGLQPRPQTYDGMIAALQEAFRHHNYAMELESRLRARKQKPDEPVMSYCYDMIYLCSRVDPGMTEERKFQFIFQNMEPALMQRVFPQMDQLTTNELFRRLQAHCQASLMAERSIPVNNIIPAPPGQGVKAIIDTGSGASLISPKFCKALGIENFREWQGPRLLLMDGKTLEPSGMVKLRIHVEGRLIWVIAAVSEMNGFDLLLGNDALSQLGCFSVQYNEAGVGSFSTTPTTSEEVPKGKAGYIVNYETLSIPAFSMMHVDVVVPQLGGQNPGHMVEPSPKVMADKGVSLGRLLLPSRVTGGTHRFPLTNFSSSTQFIPAGMVVGKILPVDQVDENRESGPTAVPTEPSLPFASRVNTNLGDEDWARTVALLNRYLRCFAASPHELGRSNVVKHVIDTGNHLPVHQAPYASAWRERELINDQTQTMMRDNQTRAVDQEQHCEKDASSTPGLSDERVGGHVLRSRRRLKSPTRLDL</sequence>
<dbReference type="Proteomes" id="UP000000305">
    <property type="component" value="Unassembled WGS sequence"/>
</dbReference>
<protein>
    <recommendedName>
        <fullName evidence="2">Retrotransposon gag domain-containing protein</fullName>
    </recommendedName>
</protein>
<feature type="compositionally biased region" description="Basic and acidic residues" evidence="1">
    <location>
        <begin position="660"/>
        <end position="670"/>
    </location>
</feature>
<dbReference type="Pfam" id="PF03732">
    <property type="entry name" value="Retrotrans_gag"/>
    <property type="match status" value="1"/>
</dbReference>
<reference evidence="3 4" key="1">
    <citation type="journal article" date="2011" name="Science">
        <title>The ecoresponsive genome of Daphnia pulex.</title>
        <authorList>
            <person name="Colbourne J.K."/>
            <person name="Pfrender M.E."/>
            <person name="Gilbert D."/>
            <person name="Thomas W.K."/>
            <person name="Tucker A."/>
            <person name="Oakley T.H."/>
            <person name="Tokishita S."/>
            <person name="Aerts A."/>
            <person name="Arnold G.J."/>
            <person name="Basu M.K."/>
            <person name="Bauer D.J."/>
            <person name="Caceres C.E."/>
            <person name="Carmel L."/>
            <person name="Casola C."/>
            <person name="Choi J.H."/>
            <person name="Detter J.C."/>
            <person name="Dong Q."/>
            <person name="Dusheyko S."/>
            <person name="Eads B.D."/>
            <person name="Frohlich T."/>
            <person name="Geiler-Samerotte K.A."/>
            <person name="Gerlach D."/>
            <person name="Hatcher P."/>
            <person name="Jogdeo S."/>
            <person name="Krijgsveld J."/>
            <person name="Kriventseva E.V."/>
            <person name="Kultz D."/>
            <person name="Laforsch C."/>
            <person name="Lindquist E."/>
            <person name="Lopez J."/>
            <person name="Manak J.R."/>
            <person name="Muller J."/>
            <person name="Pangilinan J."/>
            <person name="Patwardhan R.P."/>
            <person name="Pitluck S."/>
            <person name="Pritham E.J."/>
            <person name="Rechtsteiner A."/>
            <person name="Rho M."/>
            <person name="Rogozin I.B."/>
            <person name="Sakarya O."/>
            <person name="Salamov A."/>
            <person name="Schaack S."/>
            <person name="Shapiro H."/>
            <person name="Shiga Y."/>
            <person name="Skalitzky C."/>
            <person name="Smith Z."/>
            <person name="Souvorov A."/>
            <person name="Sung W."/>
            <person name="Tang Z."/>
            <person name="Tsuchiya D."/>
            <person name="Tu H."/>
            <person name="Vos H."/>
            <person name="Wang M."/>
            <person name="Wolf Y.I."/>
            <person name="Yamagata H."/>
            <person name="Yamada T."/>
            <person name="Ye Y."/>
            <person name="Shaw J.R."/>
            <person name="Andrews J."/>
            <person name="Crease T.J."/>
            <person name="Tang H."/>
            <person name="Lucas S.M."/>
            <person name="Robertson H.M."/>
            <person name="Bork P."/>
            <person name="Koonin E.V."/>
            <person name="Zdobnov E.M."/>
            <person name="Grigoriev I.V."/>
            <person name="Lynch M."/>
            <person name="Boore J.L."/>
        </authorList>
    </citation>
    <scope>NUCLEOTIDE SEQUENCE [LARGE SCALE GENOMIC DNA]</scope>
</reference>
<dbReference type="InterPro" id="IPR005162">
    <property type="entry name" value="Retrotrans_gag_dom"/>
</dbReference>
<dbReference type="OrthoDB" id="10037266at2759"/>
<keyword evidence="4" id="KW-1185">Reference proteome</keyword>
<gene>
    <name evidence="3" type="ORF">DAPPUDRAFT_116185</name>
</gene>
<dbReference type="eggNOG" id="KOG2415">
    <property type="taxonomic scope" value="Eukaryota"/>
</dbReference>
<evidence type="ECO:0000259" key="2">
    <source>
        <dbReference type="Pfam" id="PF03732"/>
    </source>
</evidence>
<proteinExistence type="predicted"/>
<dbReference type="InterPro" id="IPR021109">
    <property type="entry name" value="Peptidase_aspartic_dom_sf"/>
</dbReference>
<dbReference type="PhylomeDB" id="E9HNV3"/>
<organism evidence="3 4">
    <name type="scientific">Daphnia pulex</name>
    <name type="common">Water flea</name>
    <dbReference type="NCBI Taxonomy" id="6669"/>
    <lineage>
        <taxon>Eukaryota</taxon>
        <taxon>Metazoa</taxon>
        <taxon>Ecdysozoa</taxon>
        <taxon>Arthropoda</taxon>
        <taxon>Crustacea</taxon>
        <taxon>Branchiopoda</taxon>
        <taxon>Diplostraca</taxon>
        <taxon>Cladocera</taxon>
        <taxon>Anomopoda</taxon>
        <taxon>Daphniidae</taxon>
        <taxon>Daphnia</taxon>
    </lineage>
</organism>
<feature type="region of interest" description="Disordered" evidence="1">
    <location>
        <begin position="655"/>
        <end position="684"/>
    </location>
</feature>
<evidence type="ECO:0000313" key="4">
    <source>
        <dbReference type="Proteomes" id="UP000000305"/>
    </source>
</evidence>
<dbReference type="AlphaFoldDB" id="E9HNV3"/>
<dbReference type="InterPro" id="IPR036188">
    <property type="entry name" value="FAD/NAD-bd_sf"/>
</dbReference>
<feature type="domain" description="Retrotransposon gag" evidence="2">
    <location>
        <begin position="213"/>
        <end position="295"/>
    </location>
</feature>
<dbReference type="Gene3D" id="2.40.70.10">
    <property type="entry name" value="Acid Proteases"/>
    <property type="match status" value="1"/>
</dbReference>
<evidence type="ECO:0000313" key="3">
    <source>
        <dbReference type="EMBL" id="EFX66584.1"/>
    </source>
</evidence>
<accession>E9HNV3</accession>
<dbReference type="PANTHER" id="PTHR33194:SF4">
    <property type="entry name" value="CCHC-TYPE DOMAIN-CONTAINING PROTEIN"/>
    <property type="match status" value="1"/>
</dbReference>
<evidence type="ECO:0000256" key="1">
    <source>
        <dbReference type="SAM" id="MobiDB-lite"/>
    </source>
</evidence>
<dbReference type="STRING" id="6669.E9HNV3"/>
<dbReference type="Gene3D" id="3.50.50.60">
    <property type="entry name" value="FAD/NAD(P)-binding domain"/>
    <property type="match status" value="1"/>
</dbReference>
<dbReference type="PANTHER" id="PTHR33194">
    <property type="entry name" value="ZINC KNUCKLE DOMAINCONTAINING PROTEIN"/>
    <property type="match status" value="1"/>
</dbReference>
<dbReference type="InParanoid" id="E9HNV3"/>
<dbReference type="CDD" id="cd00303">
    <property type="entry name" value="retropepsin_like"/>
    <property type="match status" value="1"/>
</dbReference>
<dbReference type="HOGENOM" id="CLU_393927_0_0_1"/>
<dbReference type="KEGG" id="dpx:DAPPUDRAFT_116185"/>
<dbReference type="SUPFAM" id="SSF50630">
    <property type="entry name" value="Acid proteases"/>
    <property type="match status" value="1"/>
</dbReference>
<name>E9HNV3_DAPPU</name>
<dbReference type="EMBL" id="GL732699">
    <property type="protein sequence ID" value="EFX66584.1"/>
    <property type="molecule type" value="Genomic_DNA"/>
</dbReference>